<keyword evidence="2" id="KW-1185">Reference proteome</keyword>
<dbReference type="InterPro" id="IPR007487">
    <property type="entry name" value="ABC_transpt-TYRBP-like"/>
</dbReference>
<dbReference type="PANTHER" id="PTHR35271:SF1">
    <property type="entry name" value="ABC TRANSPORTER, SUBSTRATE-BINDING LIPOPROTEIN"/>
    <property type="match status" value="1"/>
</dbReference>
<dbReference type="Gene3D" id="3.40.50.2300">
    <property type="match status" value="2"/>
</dbReference>
<gene>
    <name evidence="1" type="ORF">GPA21_06120</name>
</gene>
<organism evidence="1 2">
    <name type="scientific">Azoarcus taiwanensis</name>
    <dbReference type="NCBI Taxonomy" id="666964"/>
    <lineage>
        <taxon>Bacteria</taxon>
        <taxon>Pseudomonadati</taxon>
        <taxon>Pseudomonadota</taxon>
        <taxon>Betaproteobacteria</taxon>
        <taxon>Rhodocyclales</taxon>
        <taxon>Zoogloeaceae</taxon>
        <taxon>Azoarcus</taxon>
    </lineage>
</organism>
<name>A0A972JA00_9RHOO</name>
<dbReference type="EMBL" id="WTVM01000026">
    <property type="protein sequence ID" value="NMG02543.1"/>
    <property type="molecule type" value="Genomic_DNA"/>
</dbReference>
<dbReference type="Proteomes" id="UP000599523">
    <property type="component" value="Unassembled WGS sequence"/>
</dbReference>
<proteinExistence type="predicted"/>
<protein>
    <recommendedName>
        <fullName evidence="3">ABC transporter substrate-binding protein</fullName>
    </recommendedName>
</protein>
<dbReference type="AlphaFoldDB" id="A0A972JA00"/>
<dbReference type="PANTHER" id="PTHR35271">
    <property type="entry name" value="ABC TRANSPORTER, SUBSTRATE-BINDING LIPOPROTEIN-RELATED"/>
    <property type="match status" value="1"/>
</dbReference>
<comment type="caution">
    <text evidence="1">The sequence shown here is derived from an EMBL/GenBank/DDBJ whole genome shotgun (WGS) entry which is preliminary data.</text>
</comment>
<evidence type="ECO:0000313" key="2">
    <source>
        <dbReference type="Proteomes" id="UP000599523"/>
    </source>
</evidence>
<sequence length="308" mass="32877">MPQRIRRLLTLLVVLMLPLPAAGQEIALLLTSRDGAYAEFLEALGSGAEATGIELTDAGTASGQIDEQALQLADWVLAGGLAAAEAVLDLPGEAPLLVTLVSLNQYQGLVKKYPNRDISAIVLDQPLSRQLALLRKLMPECRSLGVLSGPQNADRIDRLRLEATDVGVRLVSATISTGGELNRAIERVLGEAEAFLALPDPLIATPMAARAILLSSYRHRRPVFAYSRAYVEAGALAAVFSTPADSARDALAWLVTAQERGTPPADSQWPKHFDLAVNAQVARALNVAVPSTSTLLARLRALEVQEEP</sequence>
<evidence type="ECO:0008006" key="3">
    <source>
        <dbReference type="Google" id="ProtNLM"/>
    </source>
</evidence>
<accession>A0A972JA00</accession>
<reference evidence="1" key="1">
    <citation type="submission" date="2019-12" db="EMBL/GenBank/DDBJ databases">
        <title>Comparative genomics gives insights into the taxonomy of the Azoarcus-Aromatoleum group and reveals separate origins of nif in the plant-associated Azoarcus and non-plant-associated Aromatoleum sub-groups.</title>
        <authorList>
            <person name="Lafos M."/>
            <person name="Maluk M."/>
            <person name="Batista M."/>
            <person name="Junghare M."/>
            <person name="Carmona M."/>
            <person name="Faoro H."/>
            <person name="Cruz L.M."/>
            <person name="Battistoni F."/>
            <person name="De Souza E."/>
            <person name="Pedrosa F."/>
            <person name="Chen W.-M."/>
            <person name="Poole P.S."/>
            <person name="Dixon R.A."/>
            <person name="James E.K."/>
        </authorList>
    </citation>
    <scope>NUCLEOTIDE SEQUENCE</scope>
    <source>
        <strain evidence="1">NSC3</strain>
    </source>
</reference>
<evidence type="ECO:0000313" key="1">
    <source>
        <dbReference type="EMBL" id="NMG02543.1"/>
    </source>
</evidence>
<dbReference type="RefSeq" id="WP_168987329.1">
    <property type="nucleotide sequence ID" value="NZ_CAWPHM010000188.1"/>
</dbReference>
<dbReference type="Pfam" id="PF04392">
    <property type="entry name" value="ABC_sub_bind"/>
    <property type="match status" value="1"/>
</dbReference>